<organism evidence="1 2">
    <name type="scientific">Cyclonatronum proteinivorum</name>
    <dbReference type="NCBI Taxonomy" id="1457365"/>
    <lineage>
        <taxon>Bacteria</taxon>
        <taxon>Pseudomonadati</taxon>
        <taxon>Balneolota</taxon>
        <taxon>Balneolia</taxon>
        <taxon>Balneolales</taxon>
        <taxon>Cyclonatronaceae</taxon>
        <taxon>Cyclonatronum</taxon>
    </lineage>
</organism>
<name>A0A345UFW7_9BACT</name>
<sequence>MLFPVSDLRTGLALFFSACLIFILSAEIKAQTLTCETIDFSQNAAVPFTPVVISGIPEGLGEELILQIMLEGEEAGRVLANVQADGSYLMYTPVNPEFSLEPLAVHLRFLDDEPEGDLHSCGDFSFHIEALPAAPGFFEDYLQNFRQVMDTFGEVTQPLSPVLAEADFGDVPFAERPAIWASRLVYGYEDWPGLEVLFSGAYHEETLTPEEWEVIEAIYANRPALSGESFSRFEFRGDDIPYRENPDGSDGFETGSLFQQDSSDGLYAFAGAGTAFRVTPPRMEMAYAAPAMVEECEGPFYQPSAARLQLYFQDQKWAQNRISDIEQAGNHVADLQAGLFAIGAMAGPKGAAASRVGAVAAANMMGTGVALANLATEISQSILPTELGSFTLTHEGPYQFKEDDEEFDVRWNKAEVLAYSKAFDIAQAFTEVAWSAGGGRVLQRAYRGVSSRAPWLTSLEQEGLGIGIGDILSELNLEGMNFPACIFGPVDITEEPWTVSRTGVSGREHYLEKIDHQHFEVRETGQASPYVCVAAELMTPGASGCQRGLPLQYIPVNTEPIEVRITTASGAIARNTQEEPGTALAYHARVRHANNEQVTWSVSNPAHSIQTGGTNNHDVTIQLSSDPDDFPVTLTAESTSITGLRSRPDAQPRRHSISISALVIDERFSCLNEFEIAMTELDRCSFVAYVEGTLPASDGMPQAPISECVTGEIRSWRVNTHGIHHLEMRGQFEDGNAQLTLRARYDGEGRLVTSDFEVYGSLMKAIAQPTRTPTGEPGRMRKQPRMSEALQMRSGELTIYPLAGMPYYGSQFEMELRTLSNARRLRGTGYTIEGMLMGGESCP</sequence>
<dbReference type="AlphaFoldDB" id="A0A345UFW7"/>
<dbReference type="KEGG" id="cprv:CYPRO_0080"/>
<evidence type="ECO:0000313" key="1">
    <source>
        <dbReference type="EMBL" id="AXI99368.1"/>
    </source>
</evidence>
<reference evidence="1 2" key="1">
    <citation type="submission" date="2018-03" db="EMBL/GenBank/DDBJ databases">
        <title>Phenotypic and genomic properties of Cyclonatronum proteinivorum gen. nov., sp. nov., a haloalkaliphilic bacteroidete from soda lakes possessing Na+-translocating rhodopsin.</title>
        <authorList>
            <person name="Toshchakov S.V."/>
            <person name="Korzhenkov A."/>
            <person name="Samarov N.I."/>
            <person name="Kublanov I.V."/>
            <person name="Muntyan M.S."/>
            <person name="Sorokin D.Y."/>
        </authorList>
    </citation>
    <scope>NUCLEOTIDE SEQUENCE [LARGE SCALE GENOMIC DNA]</scope>
    <source>
        <strain evidence="1 2">Omega</strain>
    </source>
</reference>
<protein>
    <submittedName>
        <fullName evidence="1">Uncharacterized protein</fullName>
    </submittedName>
</protein>
<dbReference type="EMBL" id="CP027806">
    <property type="protein sequence ID" value="AXI99368.1"/>
    <property type="molecule type" value="Genomic_DNA"/>
</dbReference>
<accession>A0A345UFW7</accession>
<dbReference type="Proteomes" id="UP000254808">
    <property type="component" value="Chromosome"/>
</dbReference>
<keyword evidence="2" id="KW-1185">Reference proteome</keyword>
<dbReference type="RefSeq" id="WP_114982612.1">
    <property type="nucleotide sequence ID" value="NZ_CP027806.1"/>
</dbReference>
<proteinExistence type="predicted"/>
<gene>
    <name evidence="1" type="ORF">CYPRO_0080</name>
</gene>
<evidence type="ECO:0000313" key="2">
    <source>
        <dbReference type="Proteomes" id="UP000254808"/>
    </source>
</evidence>